<gene>
    <name evidence="1" type="ORF">QZM33_01030</name>
</gene>
<sequence>MKSAYALLRKGKIYVRSYSQTTTGLWIGWGQVYVVDENNSLELAERVRDALNNSSHGVKHPSQTEWKAVQAPMLEAAGVKSWKTLAKGAKAIGLESDGSIVKIEPSSDYENSGGTGMPAQAIECEIGSSELGEALMRAFQVCS</sequence>
<name>A0AAW7SUI4_BURVI</name>
<comment type="caution">
    <text evidence="1">The sequence shown here is derived from an EMBL/GenBank/DDBJ whole genome shotgun (WGS) entry which is preliminary data.</text>
</comment>
<evidence type="ECO:0000313" key="1">
    <source>
        <dbReference type="EMBL" id="MDN7793537.1"/>
    </source>
</evidence>
<reference evidence="1" key="1">
    <citation type="submission" date="2023-07" db="EMBL/GenBank/DDBJ databases">
        <title>A collection of bacterial strains from the Burkholderia cepacia Research Laboratory and Repository.</title>
        <authorList>
            <person name="Lipuma J."/>
            <person name="Spilker T."/>
            <person name="Caverly L."/>
        </authorList>
    </citation>
    <scope>NUCLEOTIDE SEQUENCE</scope>
    <source>
        <strain evidence="1">AU44268</strain>
    </source>
</reference>
<evidence type="ECO:0000313" key="2">
    <source>
        <dbReference type="Proteomes" id="UP001171620"/>
    </source>
</evidence>
<dbReference type="InterPro" id="IPR037891">
    <property type="entry name" value="Cdil-like_sf"/>
</dbReference>
<organism evidence="1 2">
    <name type="scientific">Burkholderia vietnamiensis</name>
    <dbReference type="NCBI Taxonomy" id="60552"/>
    <lineage>
        <taxon>Bacteria</taxon>
        <taxon>Pseudomonadati</taxon>
        <taxon>Pseudomonadota</taxon>
        <taxon>Betaproteobacteria</taxon>
        <taxon>Burkholderiales</taxon>
        <taxon>Burkholderiaceae</taxon>
        <taxon>Burkholderia</taxon>
        <taxon>Burkholderia cepacia complex</taxon>
    </lineage>
</organism>
<protein>
    <submittedName>
        <fullName evidence="1">Uncharacterized protein</fullName>
    </submittedName>
</protein>
<dbReference type="EMBL" id="JAUJRV010000001">
    <property type="protein sequence ID" value="MDN7793537.1"/>
    <property type="molecule type" value="Genomic_DNA"/>
</dbReference>
<dbReference type="Gene3D" id="3.40.1590.10">
    <property type="entry name" value="NMB0488-like"/>
    <property type="match status" value="1"/>
</dbReference>
<accession>A0AAW7SUI4</accession>
<dbReference type="Proteomes" id="UP001171620">
    <property type="component" value="Unassembled WGS sequence"/>
</dbReference>
<dbReference type="RefSeq" id="WP_155416621.1">
    <property type="nucleotide sequence ID" value="NZ_CAJZAN010000083.1"/>
</dbReference>
<dbReference type="SUPFAM" id="SSF160207">
    <property type="entry name" value="NMB0488-like"/>
    <property type="match status" value="1"/>
</dbReference>
<dbReference type="AlphaFoldDB" id="A0AAW7SUI4"/>
<proteinExistence type="predicted"/>